<protein>
    <submittedName>
        <fullName evidence="3">Acyl-CoA N-acyltransferase</fullName>
    </submittedName>
</protein>
<proteinExistence type="predicted"/>
<dbReference type="InterPro" id="IPR050769">
    <property type="entry name" value="NAT_camello-type"/>
</dbReference>
<keyword evidence="1 3" id="KW-0808">Transferase</keyword>
<evidence type="ECO:0000259" key="2">
    <source>
        <dbReference type="PROSITE" id="PS51186"/>
    </source>
</evidence>
<keyword evidence="4" id="KW-1185">Reference proteome</keyword>
<dbReference type="Pfam" id="PF00583">
    <property type="entry name" value="Acetyltransf_1"/>
    <property type="match status" value="1"/>
</dbReference>
<evidence type="ECO:0000313" key="3">
    <source>
        <dbReference type="EMBL" id="RUS28180.1"/>
    </source>
</evidence>
<dbReference type="CDD" id="cd04301">
    <property type="entry name" value="NAT_SF"/>
    <property type="match status" value="1"/>
</dbReference>
<evidence type="ECO:0000313" key="4">
    <source>
        <dbReference type="Proteomes" id="UP000274822"/>
    </source>
</evidence>
<reference evidence="3 4" key="1">
    <citation type="journal article" date="2018" name="New Phytol.">
        <title>Phylogenomics of Endogonaceae and evolution of mycorrhizas within Mucoromycota.</title>
        <authorList>
            <person name="Chang Y."/>
            <person name="Desiro A."/>
            <person name="Na H."/>
            <person name="Sandor L."/>
            <person name="Lipzen A."/>
            <person name="Clum A."/>
            <person name="Barry K."/>
            <person name="Grigoriev I.V."/>
            <person name="Martin F.M."/>
            <person name="Stajich J.E."/>
            <person name="Smith M.E."/>
            <person name="Bonito G."/>
            <person name="Spatafora J.W."/>
        </authorList>
    </citation>
    <scope>NUCLEOTIDE SEQUENCE [LARGE SCALE GENOMIC DNA]</scope>
    <source>
        <strain evidence="3 4">AD002</strain>
    </source>
</reference>
<dbReference type="PROSITE" id="PS51186">
    <property type="entry name" value="GNAT"/>
    <property type="match status" value="1"/>
</dbReference>
<dbReference type="SUPFAM" id="SSF55729">
    <property type="entry name" value="Acyl-CoA N-acyltransferases (Nat)"/>
    <property type="match status" value="1"/>
</dbReference>
<dbReference type="AlphaFoldDB" id="A0A433QEE1"/>
<organism evidence="3 4">
    <name type="scientific">Jimgerdemannia flammicorona</name>
    <dbReference type="NCBI Taxonomy" id="994334"/>
    <lineage>
        <taxon>Eukaryota</taxon>
        <taxon>Fungi</taxon>
        <taxon>Fungi incertae sedis</taxon>
        <taxon>Mucoromycota</taxon>
        <taxon>Mucoromycotina</taxon>
        <taxon>Endogonomycetes</taxon>
        <taxon>Endogonales</taxon>
        <taxon>Endogonaceae</taxon>
        <taxon>Jimgerdemannia</taxon>
    </lineage>
</organism>
<gene>
    <name evidence="3" type="ORF">BC938DRAFT_482203</name>
</gene>
<keyword evidence="3" id="KW-0012">Acyltransferase</keyword>
<feature type="domain" description="N-acetyltransferase" evidence="2">
    <location>
        <begin position="55"/>
        <end position="219"/>
    </location>
</feature>
<dbReference type="InterPro" id="IPR016181">
    <property type="entry name" value="Acyl_CoA_acyltransferase"/>
</dbReference>
<evidence type="ECO:0000256" key="1">
    <source>
        <dbReference type="ARBA" id="ARBA00022679"/>
    </source>
</evidence>
<dbReference type="EMBL" id="RBNJ01007032">
    <property type="protein sequence ID" value="RUS28180.1"/>
    <property type="molecule type" value="Genomic_DNA"/>
</dbReference>
<comment type="caution">
    <text evidence="3">The sequence shown here is derived from an EMBL/GenBank/DDBJ whole genome shotgun (WGS) entry which is preliminary data.</text>
</comment>
<sequence length="219" mass="24574">MQQDRIAQSNLQSTTLYTPALNMFINSPSQEKHNCTPLSKIEDLLAAYPLPSADLRLRQADPAQDIPVLTELVNSAYSVETGTEGERFKSVLRWVDRDPEDHFDKEGATIVLEKEGRIVGMVFLERDGPERCLFGPFAVDPSAQGKGYGQLLLALAEEVARAEPGVKTLGLHVANVRGSLINYYKRRGFEDTGEETDFPEEHKWRTTKPVKFVVLEKKL</sequence>
<dbReference type="PANTHER" id="PTHR13947:SF37">
    <property type="entry name" value="LD18367P"/>
    <property type="match status" value="1"/>
</dbReference>
<dbReference type="Proteomes" id="UP000274822">
    <property type="component" value="Unassembled WGS sequence"/>
</dbReference>
<accession>A0A433QEE1</accession>
<dbReference type="Gene3D" id="3.40.630.30">
    <property type="match status" value="1"/>
</dbReference>
<dbReference type="InterPro" id="IPR000182">
    <property type="entry name" value="GNAT_dom"/>
</dbReference>
<dbReference type="PANTHER" id="PTHR13947">
    <property type="entry name" value="GNAT FAMILY N-ACETYLTRANSFERASE"/>
    <property type="match status" value="1"/>
</dbReference>
<dbReference type="GO" id="GO:0008080">
    <property type="term" value="F:N-acetyltransferase activity"/>
    <property type="evidence" value="ECO:0007669"/>
    <property type="project" value="InterPro"/>
</dbReference>
<name>A0A433QEE1_9FUNG</name>